<protein>
    <submittedName>
        <fullName evidence="1">Uncharacterized protein</fullName>
    </submittedName>
</protein>
<organism evidence="1 4">
    <name type="scientific">Cannabis sativa</name>
    <name type="common">Hemp</name>
    <name type="synonym">Marijuana</name>
    <dbReference type="NCBI Taxonomy" id="3483"/>
    <lineage>
        <taxon>Eukaryota</taxon>
        <taxon>Viridiplantae</taxon>
        <taxon>Streptophyta</taxon>
        <taxon>Embryophyta</taxon>
        <taxon>Tracheophyta</taxon>
        <taxon>Spermatophyta</taxon>
        <taxon>Magnoliopsida</taxon>
        <taxon>eudicotyledons</taxon>
        <taxon>Gunneridae</taxon>
        <taxon>Pentapetalae</taxon>
        <taxon>rosids</taxon>
        <taxon>fabids</taxon>
        <taxon>Rosales</taxon>
        <taxon>Cannabaceae</taxon>
        <taxon>Cannabis</taxon>
    </lineage>
</organism>
<accession>A0A7J6GNQ1</accession>
<gene>
    <name evidence="2" type="ORF">F8388_012720</name>
    <name evidence="1" type="ORF">G4B88_028525</name>
</gene>
<evidence type="ECO:0000313" key="1">
    <source>
        <dbReference type="EMBL" id="KAF4384451.1"/>
    </source>
</evidence>
<evidence type="ECO:0000313" key="4">
    <source>
        <dbReference type="Proteomes" id="UP000583929"/>
    </source>
</evidence>
<keyword evidence="4" id="KW-1185">Reference proteome</keyword>
<dbReference type="Proteomes" id="UP000583929">
    <property type="component" value="Unassembled WGS sequence"/>
</dbReference>
<sequence>MCFPDLRLEMNPPQHPATTTSPKARKSDSRFLLWYIRHENRLAPKKSPLVLRMIVLQGSTRNKVGYLNLQVIEKPCQEPNIDSLETPLVHYPKPKNYSRAECACNPVRYFAI</sequence>
<proteinExistence type="predicted"/>
<dbReference type="Proteomes" id="UP000525078">
    <property type="component" value="Unassembled WGS sequence"/>
</dbReference>
<reference evidence="3 4" key="1">
    <citation type="journal article" date="2020" name="bioRxiv">
        <title>Sequence and annotation of 42 cannabis genomes reveals extensive copy number variation in cannabinoid synthesis and pathogen resistance genes.</title>
        <authorList>
            <person name="Mckernan K.J."/>
            <person name="Helbert Y."/>
            <person name="Kane L.T."/>
            <person name="Ebling H."/>
            <person name="Zhang L."/>
            <person name="Liu B."/>
            <person name="Eaton Z."/>
            <person name="Mclaughlin S."/>
            <person name="Kingan S."/>
            <person name="Baybayan P."/>
            <person name="Concepcion G."/>
            <person name="Jordan M."/>
            <person name="Riva A."/>
            <person name="Barbazuk W."/>
            <person name="Harkins T."/>
        </authorList>
    </citation>
    <scope>NUCLEOTIDE SEQUENCE [LARGE SCALE GENOMIC DNA]</scope>
    <source>
        <strain evidence="3 4">cv. Jamaican Lion 4</strain>
        <strain evidence="1">Father</strain>
        <strain evidence="2">Mother</strain>
        <tissue evidence="1">Leaf</tissue>
    </source>
</reference>
<comment type="caution">
    <text evidence="1">The sequence shown here is derived from an EMBL/GenBank/DDBJ whole genome shotgun (WGS) entry which is preliminary data.</text>
</comment>
<evidence type="ECO:0000313" key="2">
    <source>
        <dbReference type="EMBL" id="KAF4392264.1"/>
    </source>
</evidence>
<dbReference type="AlphaFoldDB" id="A0A7J6GNQ1"/>
<name>A0A7J6GNQ1_CANSA</name>
<dbReference type="EMBL" id="JAATIP010000019">
    <property type="protein sequence ID" value="KAF4392264.1"/>
    <property type="molecule type" value="Genomic_DNA"/>
</dbReference>
<dbReference type="EMBL" id="JAATIQ010000092">
    <property type="protein sequence ID" value="KAF4384451.1"/>
    <property type="molecule type" value="Genomic_DNA"/>
</dbReference>
<evidence type="ECO:0000313" key="3">
    <source>
        <dbReference type="Proteomes" id="UP000525078"/>
    </source>
</evidence>